<dbReference type="GeneID" id="85450096"/>
<evidence type="ECO:0000313" key="2">
    <source>
        <dbReference type="EMBL" id="KAK1700767.1"/>
    </source>
</evidence>
<evidence type="ECO:0000313" key="3">
    <source>
        <dbReference type="Proteomes" id="UP001224890"/>
    </source>
</evidence>
<accession>A0AAJ0EZ16</accession>
<reference evidence="2" key="1">
    <citation type="submission" date="2021-06" db="EMBL/GenBank/DDBJ databases">
        <title>Comparative genomics, transcriptomics and evolutionary studies reveal genomic signatures of adaptation to plant cell wall in hemibiotrophic fungi.</title>
        <authorList>
            <consortium name="DOE Joint Genome Institute"/>
            <person name="Baroncelli R."/>
            <person name="Diaz J.F."/>
            <person name="Benocci T."/>
            <person name="Peng M."/>
            <person name="Battaglia E."/>
            <person name="Haridas S."/>
            <person name="Andreopoulos W."/>
            <person name="Labutti K."/>
            <person name="Pangilinan J."/>
            <person name="Floch G.L."/>
            <person name="Makela M.R."/>
            <person name="Henrissat B."/>
            <person name="Grigoriev I.V."/>
            <person name="Crouch J.A."/>
            <person name="De Vries R.P."/>
            <person name="Sukno S.A."/>
            <person name="Thon M.R."/>
        </authorList>
    </citation>
    <scope>NUCLEOTIDE SEQUENCE</scope>
    <source>
        <strain evidence="2">CBS 193.32</strain>
    </source>
</reference>
<feature type="compositionally biased region" description="Basic and acidic residues" evidence="1">
    <location>
        <begin position="228"/>
        <end position="241"/>
    </location>
</feature>
<feature type="compositionally biased region" description="Polar residues" evidence="1">
    <location>
        <begin position="371"/>
        <end position="381"/>
    </location>
</feature>
<dbReference type="RefSeq" id="XP_060436524.1">
    <property type="nucleotide sequence ID" value="XM_060565570.1"/>
</dbReference>
<keyword evidence="3" id="KW-1185">Reference proteome</keyword>
<gene>
    <name evidence="2" type="ORF">BDP55DRAFT_143871</name>
</gene>
<evidence type="ECO:0000256" key="1">
    <source>
        <dbReference type="SAM" id="MobiDB-lite"/>
    </source>
</evidence>
<feature type="region of interest" description="Disordered" evidence="1">
    <location>
        <begin position="311"/>
        <end position="391"/>
    </location>
</feature>
<protein>
    <submittedName>
        <fullName evidence="2">Uncharacterized protein</fullName>
    </submittedName>
</protein>
<name>A0AAJ0EZ16_9PEZI</name>
<dbReference type="AlphaFoldDB" id="A0AAJ0EZ16"/>
<comment type="caution">
    <text evidence="2">The sequence shown here is derived from an EMBL/GenBank/DDBJ whole genome shotgun (WGS) entry which is preliminary data.</text>
</comment>
<organism evidence="2 3">
    <name type="scientific">Colletotrichum godetiae</name>
    <dbReference type="NCBI Taxonomy" id="1209918"/>
    <lineage>
        <taxon>Eukaryota</taxon>
        <taxon>Fungi</taxon>
        <taxon>Dikarya</taxon>
        <taxon>Ascomycota</taxon>
        <taxon>Pezizomycotina</taxon>
        <taxon>Sordariomycetes</taxon>
        <taxon>Hypocreomycetidae</taxon>
        <taxon>Glomerellales</taxon>
        <taxon>Glomerellaceae</taxon>
        <taxon>Colletotrichum</taxon>
        <taxon>Colletotrichum acutatum species complex</taxon>
    </lineage>
</organism>
<feature type="region of interest" description="Disordered" evidence="1">
    <location>
        <begin position="226"/>
        <end position="248"/>
    </location>
</feature>
<feature type="compositionally biased region" description="Basic and acidic residues" evidence="1">
    <location>
        <begin position="321"/>
        <end position="336"/>
    </location>
</feature>
<feature type="region of interest" description="Disordered" evidence="1">
    <location>
        <begin position="187"/>
        <end position="214"/>
    </location>
</feature>
<dbReference type="EMBL" id="JAHMHR010000002">
    <property type="protein sequence ID" value="KAK1700767.1"/>
    <property type="molecule type" value="Genomic_DNA"/>
</dbReference>
<dbReference type="Proteomes" id="UP001224890">
    <property type="component" value="Unassembled WGS sequence"/>
</dbReference>
<feature type="compositionally biased region" description="Basic and acidic residues" evidence="1">
    <location>
        <begin position="194"/>
        <end position="211"/>
    </location>
</feature>
<proteinExistence type="predicted"/>
<sequence length="506" mass="56545">MLEEELVPRTIRVPQMWSLIIGSNLLITLSQLDLQEVIADSILLERKTLGDTPGVYTVRIVDETNVYRYHIVIDKDCNYAVGAREFLKHAAALALSSESDLSTYSLVNENGDLVSPSDWLSFLQTGEVEDRVFGLRTQAAQANTSSDEYRAFTMKLLMDVPNKPYRIKEKSIQSRNFEENGHAESKALTIYHPPEPRTSKQKESHHSDGNDMKSLVVFDPRRLPVRKQSAEAHRRPEEKSVTLRSTMPKAAQTSLKAIPELYEIENEVTETDLFADERMSVFNHTPAGPASHPGSFKPGYTRTLGEFVGASKQDAKAGVSEADKEIRESSHGEKRLSFPRLGTGPPIADVPTHDCAAPSGDEPTEPRSVSEKSSMSDTNQQFREEGSSEFPLRIASPIKPRIVPFLTWRLSWRDDERNDMDVEKNLKQILDRLDRSLRSRVVGSTYLGGLSSTPATVAGKLVALCSEPDKTPDSFMFDAGDTELNSGSPFAEMMMSQDVQDQHYHK</sequence>